<dbReference type="Proteomes" id="UP000627464">
    <property type="component" value="Unassembled WGS sequence"/>
</dbReference>
<protein>
    <recommendedName>
        <fullName evidence="3">Nuclear transport factor 2 family protein</fullName>
    </recommendedName>
</protein>
<evidence type="ECO:0000313" key="1">
    <source>
        <dbReference type="EMBL" id="GGA33331.1"/>
    </source>
</evidence>
<dbReference type="EMBL" id="BMFZ01000001">
    <property type="protein sequence ID" value="GGA33331.1"/>
    <property type="molecule type" value="Genomic_DNA"/>
</dbReference>
<reference evidence="2" key="1">
    <citation type="journal article" date="2019" name="Int. J. Syst. Evol. Microbiol.">
        <title>The Global Catalogue of Microorganisms (GCM) 10K type strain sequencing project: providing services to taxonomists for standard genome sequencing and annotation.</title>
        <authorList>
            <consortium name="The Broad Institute Genomics Platform"/>
            <consortium name="The Broad Institute Genome Sequencing Center for Infectious Disease"/>
            <person name="Wu L."/>
            <person name="Ma J."/>
        </authorList>
    </citation>
    <scope>NUCLEOTIDE SEQUENCE [LARGE SCALE GENOMIC DNA]</scope>
    <source>
        <strain evidence="2">CGMCC 1.12806</strain>
    </source>
</reference>
<keyword evidence="2" id="KW-1185">Reference proteome</keyword>
<accession>A0ABQ1FXI7</accession>
<dbReference type="SUPFAM" id="SSF54427">
    <property type="entry name" value="NTF2-like"/>
    <property type="match status" value="1"/>
</dbReference>
<name>A0ABQ1FXI7_9GAMM</name>
<organism evidence="1 2">
    <name type="scientific">Hafnia psychrotolerans</name>
    <dbReference type="NCBI Taxonomy" id="1477018"/>
    <lineage>
        <taxon>Bacteria</taxon>
        <taxon>Pseudomonadati</taxon>
        <taxon>Pseudomonadota</taxon>
        <taxon>Gammaproteobacteria</taxon>
        <taxon>Enterobacterales</taxon>
        <taxon>Hafniaceae</taxon>
        <taxon>Hafnia</taxon>
    </lineage>
</organism>
<dbReference type="Gene3D" id="3.10.450.50">
    <property type="match status" value="1"/>
</dbReference>
<sequence>MKMPLAVQAFFEANDVDIVANAFTLNAVVKDEGKRYNGRHAIRQWRVAATHKYQYISEPFEVALRGDTLVVSANVTGNFPGSPVVLGYIFHLAEESINGLEISHD</sequence>
<evidence type="ECO:0000313" key="2">
    <source>
        <dbReference type="Proteomes" id="UP000627464"/>
    </source>
</evidence>
<proteinExistence type="predicted"/>
<dbReference type="RefSeq" id="WP_188470111.1">
    <property type="nucleotide sequence ID" value="NZ_BMFZ01000001.1"/>
</dbReference>
<comment type="caution">
    <text evidence="1">The sequence shown here is derived from an EMBL/GenBank/DDBJ whole genome shotgun (WGS) entry which is preliminary data.</text>
</comment>
<gene>
    <name evidence="1" type="ORF">GCM10011328_05180</name>
</gene>
<evidence type="ECO:0008006" key="3">
    <source>
        <dbReference type="Google" id="ProtNLM"/>
    </source>
</evidence>
<dbReference type="InterPro" id="IPR032710">
    <property type="entry name" value="NTF2-like_dom_sf"/>
</dbReference>